<keyword evidence="2" id="KW-1185">Reference proteome</keyword>
<proteinExistence type="predicted"/>
<dbReference type="Proteomes" id="UP000035722">
    <property type="component" value="Unassembled WGS sequence"/>
</dbReference>
<evidence type="ECO:0000313" key="1">
    <source>
        <dbReference type="EMBL" id="CCQ44747.1"/>
    </source>
</evidence>
<accession>A0A024GYP7</accession>
<gene>
    <name evidence="1" type="ORF">ARTSIC4J27_676</name>
</gene>
<dbReference type="AlphaFoldDB" id="A0A024GYP7"/>
<dbReference type="RefSeq" id="WP_235436510.1">
    <property type="nucleotide sequence ID" value="NZ_CAQI01000029.1"/>
</dbReference>
<evidence type="ECO:0008006" key="3">
    <source>
        <dbReference type="Google" id="ProtNLM"/>
    </source>
</evidence>
<dbReference type="Gene3D" id="3.40.960.10">
    <property type="entry name" value="VSR Endonuclease"/>
    <property type="match status" value="1"/>
</dbReference>
<dbReference type="STRING" id="861266.ARTSIC4J27_676"/>
<evidence type="ECO:0000313" key="2">
    <source>
        <dbReference type="Proteomes" id="UP000035722"/>
    </source>
</evidence>
<sequence>MSRFSPLPEEFEDRPFGQDEEMYARLSRSRLAARDLHRPSRGIRVPTSSPPDLTALVRSHTRLCADTFGSLITAAEILRIPLPPWAEFQPDDGGPVTAAVGPPPWGKKSGAHFREPGRFLHLSRRGGGTLPRRKGVAGHRLKVREGDLVDIDGLRLTSVARTWVDLGSVLPMDDLIVAGDAIISEHARTFGEPKRAMIPLPELRTFVAGASGIHGVRKAREALEHLRVGVDSPPETKLRLMLDDAGLPEFMPNCRVDDVLGRPVWTDLGCPRFRTCIEYDGAHHLTPEQQALDAYRDQRVAEAGWRQVKINRIDMQRGPEWVVSRVNEALRKQGWRR</sequence>
<reference evidence="2" key="1">
    <citation type="journal article" date="2014" name="Genome Announc.">
        <title>Genome Sequence of Arthrobacter siccitolerans 4J27, a Xeroprotectant-Producing Desiccation-Tolerant Microorganism.</title>
        <authorList>
            <person name="Manzanera M."/>
            <person name="Santa-Cruz-Calvo L."/>
            <person name="Vilchez J.I."/>
            <person name="Garcia-Fontana C."/>
            <person name="Silva-Castro G.A."/>
            <person name="Calvo C."/>
            <person name="Gonzalez-Lopez J."/>
        </authorList>
    </citation>
    <scope>NUCLEOTIDE SEQUENCE [LARGE SCALE GENOMIC DNA]</scope>
    <source>
        <strain evidence="2">4J27</strain>
    </source>
</reference>
<organism evidence="1 2">
    <name type="scientific">Pseudarthrobacter siccitolerans</name>
    <dbReference type="NCBI Taxonomy" id="861266"/>
    <lineage>
        <taxon>Bacteria</taxon>
        <taxon>Bacillati</taxon>
        <taxon>Actinomycetota</taxon>
        <taxon>Actinomycetes</taxon>
        <taxon>Micrococcales</taxon>
        <taxon>Micrococcaceae</taxon>
        <taxon>Pseudarthrobacter</taxon>
    </lineage>
</organism>
<dbReference type="SUPFAM" id="SSF52980">
    <property type="entry name" value="Restriction endonuclease-like"/>
    <property type="match status" value="1"/>
</dbReference>
<protein>
    <recommendedName>
        <fullName evidence="3">DUF559 domain-containing protein</fullName>
    </recommendedName>
</protein>
<dbReference type="EMBL" id="CAQI01000029">
    <property type="protein sequence ID" value="CCQ44747.1"/>
    <property type="molecule type" value="Genomic_DNA"/>
</dbReference>
<dbReference type="InterPro" id="IPR011335">
    <property type="entry name" value="Restrct_endonuc-II-like"/>
</dbReference>
<name>A0A024GYP7_9MICC</name>
<comment type="caution">
    <text evidence="1">The sequence shown here is derived from an EMBL/GenBank/DDBJ whole genome shotgun (WGS) entry which is preliminary data.</text>
</comment>